<evidence type="ECO:0000256" key="1">
    <source>
        <dbReference type="ARBA" id="ARBA00006525"/>
    </source>
</evidence>
<dbReference type="PANTHER" id="PTHR43022:SF1">
    <property type="entry name" value="PROTEIN SMF"/>
    <property type="match status" value="1"/>
</dbReference>
<dbReference type="InterPro" id="IPR003488">
    <property type="entry name" value="DprA"/>
</dbReference>
<dbReference type="PANTHER" id="PTHR43022">
    <property type="entry name" value="PROTEIN SMF"/>
    <property type="match status" value="1"/>
</dbReference>
<evidence type="ECO:0000313" key="3">
    <source>
        <dbReference type="EMBL" id="OGM90994.1"/>
    </source>
</evidence>
<comment type="caution">
    <text evidence="3">The sequence shown here is derived from an EMBL/GenBank/DDBJ whole genome shotgun (WGS) entry which is preliminary data.</text>
</comment>
<dbReference type="EMBL" id="MGIR01000005">
    <property type="protein sequence ID" value="OGM90994.1"/>
    <property type="molecule type" value="Genomic_DNA"/>
</dbReference>
<dbReference type="STRING" id="1802557.A3A20_00220"/>
<feature type="domain" description="Smf/DprA SLOG" evidence="2">
    <location>
        <begin position="8"/>
        <end position="207"/>
    </location>
</feature>
<proteinExistence type="inferred from homology"/>
<dbReference type="AlphaFoldDB" id="A0A1F8DQV8"/>
<dbReference type="Gene3D" id="3.40.50.450">
    <property type="match status" value="1"/>
</dbReference>
<gene>
    <name evidence="3" type="ORF">A3A20_00220</name>
</gene>
<dbReference type="GO" id="GO:0009294">
    <property type="term" value="P:DNA-mediated transformation"/>
    <property type="evidence" value="ECO:0007669"/>
    <property type="project" value="InterPro"/>
</dbReference>
<dbReference type="NCBIfam" id="TIGR00732">
    <property type="entry name" value="dprA"/>
    <property type="match status" value="1"/>
</dbReference>
<organism evidence="3 4">
    <name type="scientific">Candidatus Wolfebacteria bacterium RIFCSPLOWO2_01_FULL_45_19</name>
    <dbReference type="NCBI Taxonomy" id="1802557"/>
    <lineage>
        <taxon>Bacteria</taxon>
        <taxon>Candidatus Wolfeibacteriota</taxon>
    </lineage>
</organism>
<protein>
    <submittedName>
        <fullName evidence="3">DNA protecting protein DprA</fullName>
    </submittedName>
</protein>
<accession>A0A1F8DQV8</accession>
<dbReference type="InterPro" id="IPR057666">
    <property type="entry name" value="DrpA_SLOG"/>
</dbReference>
<evidence type="ECO:0000259" key="2">
    <source>
        <dbReference type="Pfam" id="PF02481"/>
    </source>
</evidence>
<reference evidence="3 4" key="1">
    <citation type="journal article" date="2016" name="Nat. Commun.">
        <title>Thousands of microbial genomes shed light on interconnected biogeochemical processes in an aquifer system.</title>
        <authorList>
            <person name="Anantharaman K."/>
            <person name="Brown C.T."/>
            <person name="Hug L.A."/>
            <person name="Sharon I."/>
            <person name="Castelle C.J."/>
            <person name="Probst A.J."/>
            <person name="Thomas B.C."/>
            <person name="Singh A."/>
            <person name="Wilkins M.J."/>
            <person name="Karaoz U."/>
            <person name="Brodie E.L."/>
            <person name="Williams K.H."/>
            <person name="Hubbard S.S."/>
            <person name="Banfield J.F."/>
        </authorList>
    </citation>
    <scope>NUCLEOTIDE SEQUENCE [LARGE SCALE GENOMIC DNA]</scope>
</reference>
<evidence type="ECO:0000313" key="4">
    <source>
        <dbReference type="Proteomes" id="UP000178946"/>
    </source>
</evidence>
<dbReference type="Pfam" id="PF02481">
    <property type="entry name" value="DNA_processg_A"/>
    <property type="match status" value="1"/>
</dbReference>
<dbReference type="SUPFAM" id="SSF102405">
    <property type="entry name" value="MCP/YpsA-like"/>
    <property type="match status" value="1"/>
</dbReference>
<dbReference type="Proteomes" id="UP000178946">
    <property type="component" value="Unassembled WGS sequence"/>
</dbReference>
<name>A0A1F8DQV8_9BACT</name>
<sequence length="280" mass="29970">MKTQPLSPSLKEIPNPPKNFYVEGILPDFSRPWLAIVGTRKATSEGLRLAKNFAKELAQNNCVIVSGLALGIDSAAHQGALDGGGQTVAVLANGLDNIYPAQNENLAKKILETGGAIVSEYPDGTPSLPHQFLERNRIISGLSIATVVIEAPQKSGALATAGFAASQGREVFVIPGPISHSNYRGSHALIRDGARLVTSPEEVLEDLGLQTKELKNNATLPFGGSDEQKKIIYHIESAGRPLAVDEIIILAKLEPRVVNRELALLTIQSIIKETEKGYTI</sequence>
<comment type="similarity">
    <text evidence="1">Belongs to the DprA/Smf family.</text>
</comment>